<feature type="region of interest" description="Disordered" evidence="10">
    <location>
        <begin position="260"/>
        <end position="311"/>
    </location>
</feature>
<keyword evidence="7" id="KW-0804">Transcription</keyword>
<dbReference type="Proteomes" id="UP000728185">
    <property type="component" value="Unassembled WGS sequence"/>
</dbReference>
<feature type="region of interest" description="Disordered" evidence="10">
    <location>
        <begin position="199"/>
        <end position="228"/>
    </location>
</feature>
<evidence type="ECO:0000256" key="9">
    <source>
        <dbReference type="PROSITE-ProRule" id="PRU00042"/>
    </source>
</evidence>
<evidence type="ECO:0000256" key="8">
    <source>
        <dbReference type="ARBA" id="ARBA00023242"/>
    </source>
</evidence>
<dbReference type="FunFam" id="3.30.160.60:FF:000446">
    <property type="entry name" value="Zinc finger protein"/>
    <property type="match status" value="1"/>
</dbReference>
<comment type="subcellular location">
    <subcellularLocation>
        <location evidence="1">Nucleus</location>
    </subcellularLocation>
</comment>
<feature type="domain" description="C2H2-type" evidence="11">
    <location>
        <begin position="527"/>
        <end position="554"/>
    </location>
</feature>
<dbReference type="OrthoDB" id="9451254at2759"/>
<proteinExistence type="predicted"/>
<dbReference type="FunFam" id="3.30.160.60:FF:000311">
    <property type="entry name" value="protein odd-skipped-related 2 isoform X1"/>
    <property type="match status" value="1"/>
</dbReference>
<feature type="compositionally biased region" description="Basic residues" evidence="10">
    <location>
        <begin position="481"/>
        <end position="494"/>
    </location>
</feature>
<name>A0A8E0S853_9TREM</name>
<feature type="region of interest" description="Disordered" evidence="10">
    <location>
        <begin position="438"/>
        <end position="462"/>
    </location>
</feature>
<dbReference type="InterPro" id="IPR036236">
    <property type="entry name" value="Znf_C2H2_sf"/>
</dbReference>
<evidence type="ECO:0000256" key="3">
    <source>
        <dbReference type="ARBA" id="ARBA00022737"/>
    </source>
</evidence>
<feature type="compositionally biased region" description="Polar residues" evidence="10">
    <location>
        <begin position="41"/>
        <end position="50"/>
    </location>
</feature>
<accession>A0A8E0S853</accession>
<dbReference type="GO" id="GO:0005634">
    <property type="term" value="C:nucleus"/>
    <property type="evidence" value="ECO:0007669"/>
    <property type="project" value="UniProtKB-SubCell"/>
</dbReference>
<keyword evidence="5" id="KW-0862">Zinc</keyword>
<dbReference type="GO" id="GO:0000981">
    <property type="term" value="F:DNA-binding transcription factor activity, RNA polymerase II-specific"/>
    <property type="evidence" value="ECO:0007669"/>
    <property type="project" value="TreeGrafter"/>
</dbReference>
<dbReference type="PANTHER" id="PTHR14196:SF0">
    <property type="entry name" value="PROTEIN BOWEL"/>
    <property type="match status" value="1"/>
</dbReference>
<dbReference type="GO" id="GO:0008270">
    <property type="term" value="F:zinc ion binding"/>
    <property type="evidence" value="ECO:0007669"/>
    <property type="project" value="UniProtKB-KW"/>
</dbReference>
<sequence length="590" mass="66201">MLPSVIPDSGQWKHAALHYFLEMSRQNNPSSGCLPPPQNRGPITNTSPFTHTLFHESFGNQGHASESVCFDKRKDTSNSLAGSNPVEYEVKTVNTSSMGESIVEFKSATLPEPQIHSDHERRSIAFQEALRQYISGPPPFSTDDANFPAAPSTNLIHKQTSRIPCHLNQTTPTTNYLNPFYLSMLLAWLRAAGNVISDSDKSQALTDQPETFSSPGYDTLPKSSTNSITGYRLDQAGCYTMPIERKPELRGLSSFYHTAVEQQPTLRPPSSVARSLPGAFTGSQAHSSPSSGSLPLAMKTSASSPRIPPVNPLSTKCFDHFSRTEKPKSTDPPLLSLTTLTQQLTPSCKAFSSMTSAFHPFPRSTMEFGRTVGHRNRATALNLSSPKADRHYGRVGSVVSTPTFPNFGNRARPLCSRTTVPRRGFDFKNLVQSCLESEHERDERDRLSGGPGNLDNLDKQASVTPVRSMQRLKTKLENIPKKKREKNAQTTRRRPRKQYICRFCLRQFTKSYNLLIHERTHTNERPFPCDVCGKAFRRQDHLRDHRFTHSTRKPFPCEICGKGFCQSRTLALHRTTHEQNRKTIIESKWK</sequence>
<dbReference type="PROSITE" id="PS50157">
    <property type="entry name" value="ZINC_FINGER_C2H2_2"/>
    <property type="match status" value="3"/>
</dbReference>
<dbReference type="GO" id="GO:0000977">
    <property type="term" value="F:RNA polymerase II transcription regulatory region sequence-specific DNA binding"/>
    <property type="evidence" value="ECO:0007669"/>
    <property type="project" value="TreeGrafter"/>
</dbReference>
<feature type="region of interest" description="Disordered" evidence="10">
    <location>
        <begin position="475"/>
        <end position="494"/>
    </location>
</feature>
<keyword evidence="8" id="KW-0539">Nucleus</keyword>
<feature type="compositionally biased region" description="Low complexity" evidence="10">
    <location>
        <begin position="282"/>
        <end position="297"/>
    </location>
</feature>
<feature type="domain" description="C2H2-type" evidence="11">
    <location>
        <begin position="555"/>
        <end position="582"/>
    </location>
</feature>
<feature type="region of interest" description="Disordered" evidence="10">
    <location>
        <begin position="28"/>
        <end position="50"/>
    </location>
</feature>
<dbReference type="Pfam" id="PF00096">
    <property type="entry name" value="zf-C2H2"/>
    <property type="match status" value="2"/>
</dbReference>
<dbReference type="EMBL" id="LUCM01001596">
    <property type="protein sequence ID" value="KAA0198640.1"/>
    <property type="molecule type" value="Genomic_DNA"/>
</dbReference>
<feature type="compositionally biased region" description="Basic and acidic residues" evidence="10">
    <location>
        <begin position="438"/>
        <end position="447"/>
    </location>
</feature>
<evidence type="ECO:0000256" key="10">
    <source>
        <dbReference type="SAM" id="MobiDB-lite"/>
    </source>
</evidence>
<reference evidence="12" key="1">
    <citation type="submission" date="2019-05" db="EMBL/GenBank/DDBJ databases">
        <title>Annotation for the trematode Fasciolopsis buski.</title>
        <authorList>
            <person name="Choi Y.-J."/>
        </authorList>
    </citation>
    <scope>NUCLEOTIDE SEQUENCE</scope>
    <source>
        <strain evidence="12">HT</strain>
        <tissue evidence="12">Whole worm</tissue>
    </source>
</reference>
<comment type="caution">
    <text evidence="12">The sequence shown here is derived from an EMBL/GenBank/DDBJ whole genome shotgun (WGS) entry which is preliminary data.</text>
</comment>
<dbReference type="InterPro" id="IPR050717">
    <property type="entry name" value="C2H2-ZF_Transcription_Reg"/>
</dbReference>
<gene>
    <name evidence="12" type="ORF">FBUS_02584</name>
</gene>
<evidence type="ECO:0000256" key="2">
    <source>
        <dbReference type="ARBA" id="ARBA00022723"/>
    </source>
</evidence>
<feature type="compositionally biased region" description="Polar residues" evidence="10">
    <location>
        <begin position="202"/>
        <end position="228"/>
    </location>
</feature>
<keyword evidence="2" id="KW-0479">Metal-binding</keyword>
<keyword evidence="6" id="KW-0805">Transcription regulation</keyword>
<evidence type="ECO:0000256" key="1">
    <source>
        <dbReference type="ARBA" id="ARBA00004123"/>
    </source>
</evidence>
<protein>
    <submittedName>
        <fullName evidence="12">Protein sister of odd and bowel</fullName>
    </submittedName>
</protein>
<dbReference type="PROSITE" id="PS00028">
    <property type="entry name" value="ZINC_FINGER_C2H2_1"/>
    <property type="match status" value="3"/>
</dbReference>
<keyword evidence="4 9" id="KW-0863">Zinc-finger</keyword>
<evidence type="ECO:0000256" key="6">
    <source>
        <dbReference type="ARBA" id="ARBA00023015"/>
    </source>
</evidence>
<dbReference type="Gene3D" id="3.30.160.60">
    <property type="entry name" value="Classic Zinc Finger"/>
    <property type="match status" value="3"/>
</dbReference>
<evidence type="ECO:0000256" key="7">
    <source>
        <dbReference type="ARBA" id="ARBA00023163"/>
    </source>
</evidence>
<dbReference type="SUPFAM" id="SSF57667">
    <property type="entry name" value="beta-beta-alpha zinc fingers"/>
    <property type="match status" value="2"/>
</dbReference>
<dbReference type="SMART" id="SM00355">
    <property type="entry name" value="ZnF_C2H2"/>
    <property type="match status" value="3"/>
</dbReference>
<evidence type="ECO:0000259" key="11">
    <source>
        <dbReference type="PROSITE" id="PS50157"/>
    </source>
</evidence>
<dbReference type="PANTHER" id="PTHR14196">
    <property type="entry name" value="ODD-SKIPPED - RELATED"/>
    <property type="match status" value="1"/>
</dbReference>
<feature type="domain" description="C2H2-type" evidence="11">
    <location>
        <begin position="499"/>
        <end position="526"/>
    </location>
</feature>
<keyword evidence="13" id="KW-1185">Reference proteome</keyword>
<evidence type="ECO:0000256" key="5">
    <source>
        <dbReference type="ARBA" id="ARBA00022833"/>
    </source>
</evidence>
<evidence type="ECO:0000313" key="12">
    <source>
        <dbReference type="EMBL" id="KAA0198640.1"/>
    </source>
</evidence>
<evidence type="ECO:0000313" key="13">
    <source>
        <dbReference type="Proteomes" id="UP000728185"/>
    </source>
</evidence>
<keyword evidence="3" id="KW-0677">Repeat</keyword>
<dbReference type="FunFam" id="3.30.160.60:FF:002571">
    <property type="entry name" value="Protein odd-skipped-related 2"/>
    <property type="match status" value="1"/>
</dbReference>
<dbReference type="AlphaFoldDB" id="A0A8E0S853"/>
<organism evidence="12 13">
    <name type="scientific">Fasciolopsis buskii</name>
    <dbReference type="NCBI Taxonomy" id="27845"/>
    <lineage>
        <taxon>Eukaryota</taxon>
        <taxon>Metazoa</taxon>
        <taxon>Spiralia</taxon>
        <taxon>Lophotrochozoa</taxon>
        <taxon>Platyhelminthes</taxon>
        <taxon>Trematoda</taxon>
        <taxon>Digenea</taxon>
        <taxon>Plagiorchiida</taxon>
        <taxon>Echinostomata</taxon>
        <taxon>Echinostomatoidea</taxon>
        <taxon>Fasciolidae</taxon>
        <taxon>Fasciolopsis</taxon>
    </lineage>
</organism>
<evidence type="ECO:0000256" key="4">
    <source>
        <dbReference type="ARBA" id="ARBA00022771"/>
    </source>
</evidence>
<dbReference type="InterPro" id="IPR013087">
    <property type="entry name" value="Znf_C2H2_type"/>
</dbReference>